<evidence type="ECO:0000313" key="2">
    <source>
        <dbReference type="EMBL" id="KIM54014.1"/>
    </source>
</evidence>
<keyword evidence="3" id="KW-1185">Reference proteome</keyword>
<name>A0A0C3DC70_9AGAM</name>
<organism evidence="2 3">
    <name type="scientific">Scleroderma citrinum Foug A</name>
    <dbReference type="NCBI Taxonomy" id="1036808"/>
    <lineage>
        <taxon>Eukaryota</taxon>
        <taxon>Fungi</taxon>
        <taxon>Dikarya</taxon>
        <taxon>Basidiomycota</taxon>
        <taxon>Agaricomycotina</taxon>
        <taxon>Agaricomycetes</taxon>
        <taxon>Agaricomycetidae</taxon>
        <taxon>Boletales</taxon>
        <taxon>Sclerodermatineae</taxon>
        <taxon>Sclerodermataceae</taxon>
        <taxon>Scleroderma</taxon>
    </lineage>
</organism>
<dbReference type="InParanoid" id="A0A0C3DC70"/>
<proteinExistence type="predicted"/>
<evidence type="ECO:0000313" key="3">
    <source>
        <dbReference type="Proteomes" id="UP000053989"/>
    </source>
</evidence>
<feature type="region of interest" description="Disordered" evidence="1">
    <location>
        <begin position="1"/>
        <end position="29"/>
    </location>
</feature>
<accession>A0A0C3DC70</accession>
<gene>
    <name evidence="2" type="ORF">SCLCIDRAFT_1155597</name>
</gene>
<feature type="non-terminal residue" evidence="2">
    <location>
        <position position="1"/>
    </location>
</feature>
<evidence type="ECO:0000256" key="1">
    <source>
        <dbReference type="SAM" id="MobiDB-lite"/>
    </source>
</evidence>
<dbReference type="AlphaFoldDB" id="A0A0C3DC70"/>
<dbReference type="HOGENOM" id="CLU_3112174_0_0_1"/>
<feature type="compositionally biased region" description="Polar residues" evidence="1">
    <location>
        <begin position="1"/>
        <end position="10"/>
    </location>
</feature>
<reference evidence="2 3" key="1">
    <citation type="submission" date="2014-04" db="EMBL/GenBank/DDBJ databases">
        <authorList>
            <consortium name="DOE Joint Genome Institute"/>
            <person name="Kuo A."/>
            <person name="Kohler A."/>
            <person name="Nagy L.G."/>
            <person name="Floudas D."/>
            <person name="Copeland A."/>
            <person name="Barry K.W."/>
            <person name="Cichocki N."/>
            <person name="Veneault-Fourrey C."/>
            <person name="LaButti K."/>
            <person name="Lindquist E.A."/>
            <person name="Lipzen A."/>
            <person name="Lundell T."/>
            <person name="Morin E."/>
            <person name="Murat C."/>
            <person name="Sun H."/>
            <person name="Tunlid A."/>
            <person name="Henrissat B."/>
            <person name="Grigoriev I.V."/>
            <person name="Hibbett D.S."/>
            <person name="Martin F."/>
            <person name="Nordberg H.P."/>
            <person name="Cantor M.N."/>
            <person name="Hua S.X."/>
        </authorList>
    </citation>
    <scope>NUCLEOTIDE SEQUENCE [LARGE SCALE GENOMIC DNA]</scope>
    <source>
        <strain evidence="2 3">Foug A</strain>
    </source>
</reference>
<sequence length="51" mass="5930">VLSKLLSTNGKSDRQDSRHGNWNTTDQEHKNVVQTMMVFVVETGREQRSRQ</sequence>
<reference evidence="3" key="2">
    <citation type="submission" date="2015-01" db="EMBL/GenBank/DDBJ databases">
        <title>Evolutionary Origins and Diversification of the Mycorrhizal Mutualists.</title>
        <authorList>
            <consortium name="DOE Joint Genome Institute"/>
            <consortium name="Mycorrhizal Genomics Consortium"/>
            <person name="Kohler A."/>
            <person name="Kuo A."/>
            <person name="Nagy L.G."/>
            <person name="Floudas D."/>
            <person name="Copeland A."/>
            <person name="Barry K.W."/>
            <person name="Cichocki N."/>
            <person name="Veneault-Fourrey C."/>
            <person name="LaButti K."/>
            <person name="Lindquist E.A."/>
            <person name="Lipzen A."/>
            <person name="Lundell T."/>
            <person name="Morin E."/>
            <person name="Murat C."/>
            <person name="Riley R."/>
            <person name="Ohm R."/>
            <person name="Sun H."/>
            <person name="Tunlid A."/>
            <person name="Henrissat B."/>
            <person name="Grigoriev I.V."/>
            <person name="Hibbett D.S."/>
            <person name="Martin F."/>
        </authorList>
    </citation>
    <scope>NUCLEOTIDE SEQUENCE [LARGE SCALE GENOMIC DNA]</scope>
    <source>
        <strain evidence="3">Foug A</strain>
    </source>
</reference>
<protein>
    <submittedName>
        <fullName evidence="2">Uncharacterized protein</fullName>
    </submittedName>
</protein>
<dbReference type="EMBL" id="KN822164">
    <property type="protein sequence ID" value="KIM54014.1"/>
    <property type="molecule type" value="Genomic_DNA"/>
</dbReference>
<dbReference type="Proteomes" id="UP000053989">
    <property type="component" value="Unassembled WGS sequence"/>
</dbReference>